<dbReference type="RefSeq" id="WP_350396222.1">
    <property type="nucleotide sequence ID" value="NZ_JBELQE010000091.1"/>
</dbReference>
<organism evidence="1 2">
    <name type="scientific">Methylorubrum podarium</name>
    <dbReference type="NCBI Taxonomy" id="200476"/>
    <lineage>
        <taxon>Bacteria</taxon>
        <taxon>Pseudomonadati</taxon>
        <taxon>Pseudomonadota</taxon>
        <taxon>Alphaproteobacteria</taxon>
        <taxon>Hyphomicrobiales</taxon>
        <taxon>Methylobacteriaceae</taxon>
        <taxon>Methylorubrum</taxon>
    </lineage>
</organism>
<evidence type="ECO:0000313" key="1">
    <source>
        <dbReference type="EMBL" id="MER2251878.1"/>
    </source>
</evidence>
<dbReference type="Proteomes" id="UP001480955">
    <property type="component" value="Unassembled WGS sequence"/>
</dbReference>
<sequence>MKGRDPTVADWIAEGMATIALHCACGRYATVKLSDLQPTMRRSRLGRNARCAACGKQGAQVMRDMDAHYEAMAATGWSCEPKPRPSG</sequence>
<gene>
    <name evidence="1" type="ORF">ABS772_18330</name>
</gene>
<accession>A0ABV1QR48</accession>
<evidence type="ECO:0000313" key="2">
    <source>
        <dbReference type="Proteomes" id="UP001480955"/>
    </source>
</evidence>
<keyword evidence="2" id="KW-1185">Reference proteome</keyword>
<reference evidence="1 2" key="1">
    <citation type="submission" date="2024-06" db="EMBL/GenBank/DDBJ databases">
        <authorList>
            <person name="Campbell A.G."/>
        </authorList>
    </citation>
    <scope>NUCLEOTIDE SEQUENCE [LARGE SCALE GENOMIC DNA]</scope>
    <source>
        <strain evidence="1 2">EM12</strain>
    </source>
</reference>
<comment type="caution">
    <text evidence="1">The sequence shown here is derived from an EMBL/GenBank/DDBJ whole genome shotgun (WGS) entry which is preliminary data.</text>
</comment>
<proteinExistence type="predicted"/>
<name>A0ABV1QR48_9HYPH</name>
<protein>
    <submittedName>
        <fullName evidence="1">Uncharacterized protein</fullName>
    </submittedName>
</protein>
<dbReference type="EMBL" id="JBELQE010000091">
    <property type="protein sequence ID" value="MER2251878.1"/>
    <property type="molecule type" value="Genomic_DNA"/>
</dbReference>